<feature type="region of interest" description="Disordered" evidence="3">
    <location>
        <begin position="1"/>
        <end position="31"/>
    </location>
</feature>
<proteinExistence type="predicted"/>
<dbReference type="PANTHER" id="PTHR43877">
    <property type="entry name" value="AMINOALKYLPHOSPHONATE N-ACETYLTRANSFERASE-RELATED-RELATED"/>
    <property type="match status" value="1"/>
</dbReference>
<dbReference type="InterPro" id="IPR056935">
    <property type="entry name" value="Rv0428c-like_C"/>
</dbReference>
<accession>A0ABW1QVP6</accession>
<dbReference type="InterPro" id="IPR056934">
    <property type="entry name" value="SH3_Rv0428c"/>
</dbReference>
<dbReference type="PANTHER" id="PTHR43877:SF2">
    <property type="entry name" value="AMINOALKYLPHOSPHONATE N-ACETYLTRANSFERASE-RELATED"/>
    <property type="match status" value="1"/>
</dbReference>
<reference evidence="6" key="1">
    <citation type="journal article" date="2019" name="Int. J. Syst. Evol. Microbiol.">
        <title>The Global Catalogue of Microorganisms (GCM) 10K type strain sequencing project: providing services to taxonomists for standard genome sequencing and annotation.</title>
        <authorList>
            <consortium name="The Broad Institute Genomics Platform"/>
            <consortium name="The Broad Institute Genome Sequencing Center for Infectious Disease"/>
            <person name="Wu L."/>
            <person name="Ma J."/>
        </authorList>
    </citation>
    <scope>NUCLEOTIDE SEQUENCE [LARGE SCALE GENOMIC DNA]</scope>
    <source>
        <strain evidence="6">DFY28</strain>
    </source>
</reference>
<dbReference type="InterPro" id="IPR016181">
    <property type="entry name" value="Acyl_CoA_acyltransferase"/>
</dbReference>
<comment type="caution">
    <text evidence="5">The sequence shown here is derived from an EMBL/GenBank/DDBJ whole genome shotgun (WGS) entry which is preliminary data.</text>
</comment>
<evidence type="ECO:0000313" key="5">
    <source>
        <dbReference type="EMBL" id="MFC6152619.1"/>
    </source>
</evidence>
<dbReference type="GO" id="GO:0016746">
    <property type="term" value="F:acyltransferase activity"/>
    <property type="evidence" value="ECO:0007669"/>
    <property type="project" value="UniProtKB-KW"/>
</dbReference>
<evidence type="ECO:0000256" key="2">
    <source>
        <dbReference type="ARBA" id="ARBA00023315"/>
    </source>
</evidence>
<dbReference type="Gene3D" id="3.40.630.30">
    <property type="match status" value="1"/>
</dbReference>
<name>A0ABW1QVP6_9ACTN</name>
<feature type="compositionally biased region" description="Basic and acidic residues" evidence="3">
    <location>
        <begin position="14"/>
        <end position="24"/>
    </location>
</feature>
<dbReference type="EMBL" id="JBHSQI010000002">
    <property type="protein sequence ID" value="MFC6152619.1"/>
    <property type="molecule type" value="Genomic_DNA"/>
</dbReference>
<dbReference type="SUPFAM" id="SSF55729">
    <property type="entry name" value="Acyl-CoA N-acyltransferases (Nat)"/>
    <property type="match status" value="1"/>
</dbReference>
<feature type="domain" description="N-acetyltransferase" evidence="4">
    <location>
        <begin position="199"/>
        <end position="329"/>
    </location>
</feature>
<evidence type="ECO:0000259" key="4">
    <source>
        <dbReference type="PROSITE" id="PS51186"/>
    </source>
</evidence>
<dbReference type="Pfam" id="PF24551">
    <property type="entry name" value="SH3_Rv0428c"/>
    <property type="match status" value="1"/>
</dbReference>
<dbReference type="InterPro" id="IPR000182">
    <property type="entry name" value="GNAT_dom"/>
</dbReference>
<evidence type="ECO:0000256" key="1">
    <source>
        <dbReference type="ARBA" id="ARBA00022679"/>
    </source>
</evidence>
<sequence length="329" mass="34715">MTTPTDPPSTSHAPDGDRPTHVEGHALGSHRLGEHVVGQRVVVRRLLPGQTGPTGGPAFTDTLGECLSWGRGLCEVRTEDGTVVAIHLADIVSGKPVPPRDSVRMRTPARTLHLRSLGLLDGVVTSALGEWVFRDGGLALDGRATKRGHSVLAIGHPGVPVAEAADLVVAHHRALGTPPLAQVVVGSPEEEALLGLGWNPVGTRFEALLAPLSRVQRLLPPAPPVADLAESTEGHLATANVGDGARVRVAIDDTHGDVWGCVGDLWVTERQRRTGLARAVLAEAVDWAASRGVTTLHLQVESDNPAAVALYRSIGFSTHHEYRFLSAPC</sequence>
<keyword evidence="2 5" id="KW-0012">Acyltransferase</keyword>
<keyword evidence="6" id="KW-1185">Reference proteome</keyword>
<evidence type="ECO:0000313" key="6">
    <source>
        <dbReference type="Proteomes" id="UP001596098"/>
    </source>
</evidence>
<dbReference type="CDD" id="cd04301">
    <property type="entry name" value="NAT_SF"/>
    <property type="match status" value="1"/>
</dbReference>
<dbReference type="InterPro" id="IPR050832">
    <property type="entry name" value="Bact_Acetyltransf"/>
</dbReference>
<evidence type="ECO:0000256" key="3">
    <source>
        <dbReference type="SAM" id="MobiDB-lite"/>
    </source>
</evidence>
<gene>
    <name evidence="5" type="ORF">ACFPWU_02935</name>
</gene>
<protein>
    <submittedName>
        <fullName evidence="5">GNAT family N-acetyltransferase</fullName>
        <ecNumber evidence="5">2.3.1.-</ecNumber>
    </submittedName>
</protein>
<dbReference type="Pfam" id="PF24553">
    <property type="entry name" value="Rv0428c_C"/>
    <property type="match status" value="1"/>
</dbReference>
<dbReference type="RefSeq" id="WP_128219719.1">
    <property type="nucleotide sequence ID" value="NZ_CP034929.1"/>
</dbReference>
<dbReference type="EC" id="2.3.1.-" evidence="5"/>
<dbReference type="PROSITE" id="PS51186">
    <property type="entry name" value="GNAT"/>
    <property type="match status" value="1"/>
</dbReference>
<dbReference type="Proteomes" id="UP001596098">
    <property type="component" value="Unassembled WGS sequence"/>
</dbReference>
<keyword evidence="1 5" id="KW-0808">Transferase</keyword>
<organism evidence="5 6">
    <name type="scientific">Nocardioides yefusunii</name>
    <dbReference type="NCBI Taxonomy" id="2500546"/>
    <lineage>
        <taxon>Bacteria</taxon>
        <taxon>Bacillati</taxon>
        <taxon>Actinomycetota</taxon>
        <taxon>Actinomycetes</taxon>
        <taxon>Propionibacteriales</taxon>
        <taxon>Nocardioidaceae</taxon>
        <taxon>Nocardioides</taxon>
    </lineage>
</organism>
<feature type="compositionally biased region" description="Polar residues" evidence="3">
    <location>
        <begin position="1"/>
        <end position="12"/>
    </location>
</feature>